<comment type="caution">
    <text evidence="14">The sequence shown here is derived from an EMBL/GenBank/DDBJ whole genome shotgun (WGS) entry which is preliminary data.</text>
</comment>
<dbReference type="InterPro" id="IPR037066">
    <property type="entry name" value="Plug_dom_sf"/>
</dbReference>
<keyword evidence="2 10" id="KW-0813">Transport</keyword>
<keyword evidence="6 11" id="KW-0798">TonB box</keyword>
<dbReference type="InterPro" id="IPR036942">
    <property type="entry name" value="Beta-barrel_TonB_sf"/>
</dbReference>
<proteinExistence type="inferred from homology"/>
<dbReference type="Pfam" id="PF07715">
    <property type="entry name" value="Plug"/>
    <property type="match status" value="1"/>
</dbReference>
<evidence type="ECO:0000256" key="4">
    <source>
        <dbReference type="ARBA" id="ARBA00022692"/>
    </source>
</evidence>
<evidence type="ECO:0000256" key="3">
    <source>
        <dbReference type="ARBA" id="ARBA00022452"/>
    </source>
</evidence>
<dbReference type="Proteomes" id="UP001597357">
    <property type="component" value="Unassembled WGS sequence"/>
</dbReference>
<keyword evidence="9 10" id="KW-0998">Cell outer membrane</keyword>
<evidence type="ECO:0000256" key="10">
    <source>
        <dbReference type="PROSITE-ProRule" id="PRU01360"/>
    </source>
</evidence>
<dbReference type="Gene3D" id="2.40.170.20">
    <property type="entry name" value="TonB-dependent receptor, beta-barrel domain"/>
    <property type="match status" value="1"/>
</dbReference>
<evidence type="ECO:0000259" key="12">
    <source>
        <dbReference type="Pfam" id="PF00593"/>
    </source>
</evidence>
<evidence type="ECO:0000256" key="5">
    <source>
        <dbReference type="ARBA" id="ARBA00022729"/>
    </source>
</evidence>
<dbReference type="PANTHER" id="PTHR30069:SF29">
    <property type="entry name" value="HEMOGLOBIN AND HEMOGLOBIN-HAPTOGLOBIN-BINDING PROTEIN 1-RELATED"/>
    <property type="match status" value="1"/>
</dbReference>
<dbReference type="PANTHER" id="PTHR30069">
    <property type="entry name" value="TONB-DEPENDENT OUTER MEMBRANE RECEPTOR"/>
    <property type="match status" value="1"/>
</dbReference>
<protein>
    <submittedName>
        <fullName evidence="14">TonB-dependent receptor plug domain-containing protein</fullName>
    </submittedName>
</protein>
<feature type="domain" description="TonB-dependent receptor-like beta-barrel" evidence="12">
    <location>
        <begin position="213"/>
        <end position="627"/>
    </location>
</feature>
<gene>
    <name evidence="14" type="ORF">ACFSQ0_05070</name>
</gene>
<dbReference type="Pfam" id="PF00593">
    <property type="entry name" value="TonB_dep_Rec_b-barrel"/>
    <property type="match status" value="1"/>
</dbReference>
<keyword evidence="15" id="KW-1185">Reference proteome</keyword>
<reference evidence="15" key="1">
    <citation type="journal article" date="2019" name="Int. J. Syst. Evol. Microbiol.">
        <title>The Global Catalogue of Microorganisms (GCM) 10K type strain sequencing project: providing services to taxonomists for standard genome sequencing and annotation.</title>
        <authorList>
            <consortium name="The Broad Institute Genomics Platform"/>
            <consortium name="The Broad Institute Genome Sequencing Center for Infectious Disease"/>
            <person name="Wu L."/>
            <person name="Ma J."/>
        </authorList>
    </citation>
    <scope>NUCLEOTIDE SEQUENCE [LARGE SCALE GENOMIC DNA]</scope>
    <source>
        <strain evidence="15">KCTC 42255</strain>
    </source>
</reference>
<dbReference type="SUPFAM" id="SSF56935">
    <property type="entry name" value="Porins"/>
    <property type="match status" value="1"/>
</dbReference>
<dbReference type="InterPro" id="IPR000531">
    <property type="entry name" value="Beta-barrel_TonB"/>
</dbReference>
<evidence type="ECO:0000313" key="15">
    <source>
        <dbReference type="Proteomes" id="UP001597357"/>
    </source>
</evidence>
<keyword evidence="3 10" id="KW-1134">Transmembrane beta strand</keyword>
<comment type="similarity">
    <text evidence="10 11">Belongs to the TonB-dependent receptor family.</text>
</comment>
<keyword evidence="8 14" id="KW-0675">Receptor</keyword>
<evidence type="ECO:0000313" key="14">
    <source>
        <dbReference type="EMBL" id="MFD2697354.1"/>
    </source>
</evidence>
<dbReference type="RefSeq" id="WP_379045050.1">
    <property type="nucleotide sequence ID" value="NZ_JBHULZ010000023.1"/>
</dbReference>
<dbReference type="Gene3D" id="2.170.130.10">
    <property type="entry name" value="TonB-dependent receptor, plug domain"/>
    <property type="match status" value="1"/>
</dbReference>
<evidence type="ECO:0000256" key="11">
    <source>
        <dbReference type="RuleBase" id="RU003357"/>
    </source>
</evidence>
<keyword evidence="5" id="KW-0732">Signal</keyword>
<evidence type="ECO:0000256" key="7">
    <source>
        <dbReference type="ARBA" id="ARBA00023136"/>
    </source>
</evidence>
<dbReference type="EMBL" id="JBHULZ010000023">
    <property type="protein sequence ID" value="MFD2697354.1"/>
    <property type="molecule type" value="Genomic_DNA"/>
</dbReference>
<dbReference type="InterPro" id="IPR012910">
    <property type="entry name" value="Plug_dom"/>
</dbReference>
<sequence length="653" mass="74386">MTNNRLSFTVNFAILIFVFTVLCISNDLYAQEKDTINLNEVVLKTHLGRTFKEEGKLTRLITRSEIESLPVQTLSETLDLLPALDLRQRGMSDLQTDISIRGGTFNQNMVLLNGINVTNPHTGHNTLSLPVSFFGVDQIEVLKGAGGKLYGYNAFSGAINFTTGLDKSPLQLELMGGDFGFKSAQGKTYFETGNKFEHHLMAGYQEGDGHQENTDFESLNLFYHGKYQQNKAQFDWMAGYANKGFGAFNFYTPRFSNQFEEVTTQFAAIKWNQDLGKLQLNANIYGLRSNDRFELFRENPPTWYTQHNKHQTDVVAAHLGVNYTSAIGKTSLHSEWRRELINSNVLGEPQTSVKEDENLFYTATKEAEFNHFFARNILDVTLAHQYNWKDLKLNIGLKSLHVEGVTKFYPGADLGYKINRSNYVVASVNKSMRLPTFTDLFYKGPTQISNPNLRAEEAITYDLTYAYKNKILNAQAAVFYRDAKNLIDWTLTPGEEVFRSMNISELGSFGVEVETDFNLALMFETEFLNNLRVGYSYLDNADANEDFESTYAFDFLKHKLTANLVISPLENMQWSIGGFYQKRNGGYQRFVNEEAIGFVPYDDVITLNTKISYKYKKLTFLLDVFNILDQDAFDYGNILLPGRWAKFGVSFSL</sequence>
<dbReference type="InterPro" id="IPR039426">
    <property type="entry name" value="TonB-dep_rcpt-like"/>
</dbReference>
<evidence type="ECO:0000256" key="6">
    <source>
        <dbReference type="ARBA" id="ARBA00023077"/>
    </source>
</evidence>
<accession>A0ABW5SDE4</accession>
<organism evidence="14 15">
    <name type="scientific">Mesonia sediminis</name>
    <dbReference type="NCBI Taxonomy" id="1703946"/>
    <lineage>
        <taxon>Bacteria</taxon>
        <taxon>Pseudomonadati</taxon>
        <taxon>Bacteroidota</taxon>
        <taxon>Flavobacteriia</taxon>
        <taxon>Flavobacteriales</taxon>
        <taxon>Flavobacteriaceae</taxon>
        <taxon>Mesonia</taxon>
    </lineage>
</organism>
<evidence type="ECO:0000256" key="2">
    <source>
        <dbReference type="ARBA" id="ARBA00022448"/>
    </source>
</evidence>
<evidence type="ECO:0000256" key="1">
    <source>
        <dbReference type="ARBA" id="ARBA00004571"/>
    </source>
</evidence>
<evidence type="ECO:0000259" key="13">
    <source>
        <dbReference type="Pfam" id="PF07715"/>
    </source>
</evidence>
<keyword evidence="7 10" id="KW-0472">Membrane</keyword>
<evidence type="ECO:0000256" key="9">
    <source>
        <dbReference type="ARBA" id="ARBA00023237"/>
    </source>
</evidence>
<name>A0ABW5SDE4_9FLAO</name>
<comment type="subcellular location">
    <subcellularLocation>
        <location evidence="1 10">Cell outer membrane</location>
        <topology evidence="1 10">Multi-pass membrane protein</topology>
    </subcellularLocation>
</comment>
<feature type="domain" description="TonB-dependent receptor plug" evidence="13">
    <location>
        <begin position="60"/>
        <end position="158"/>
    </location>
</feature>
<dbReference type="PROSITE" id="PS52016">
    <property type="entry name" value="TONB_DEPENDENT_REC_3"/>
    <property type="match status" value="1"/>
</dbReference>
<evidence type="ECO:0000256" key="8">
    <source>
        <dbReference type="ARBA" id="ARBA00023170"/>
    </source>
</evidence>
<keyword evidence="4 10" id="KW-0812">Transmembrane</keyword>